<dbReference type="SMART" id="SM00710">
    <property type="entry name" value="PbH1"/>
    <property type="match status" value="8"/>
</dbReference>
<dbReference type="AlphaFoldDB" id="A0A7G2CM06"/>
<protein>
    <submittedName>
        <fullName evidence="3">Right handed beta helix region/Periplasmic copper-binding protein (NosD), putative</fullName>
    </submittedName>
</protein>
<dbReference type="InterPro" id="IPR051550">
    <property type="entry name" value="SCF-Subunits/Alg-Epimerases"/>
</dbReference>
<proteinExistence type="predicted"/>
<dbReference type="VEuPathDB" id="TriTrypDB:ADEAN_000798100"/>
<organism evidence="3 4">
    <name type="scientific">Angomonas deanei</name>
    <dbReference type="NCBI Taxonomy" id="59799"/>
    <lineage>
        <taxon>Eukaryota</taxon>
        <taxon>Discoba</taxon>
        <taxon>Euglenozoa</taxon>
        <taxon>Kinetoplastea</taxon>
        <taxon>Metakinetoplastina</taxon>
        <taxon>Trypanosomatida</taxon>
        <taxon>Trypanosomatidae</taxon>
        <taxon>Strigomonadinae</taxon>
        <taxon>Angomonas</taxon>
    </lineage>
</organism>
<reference evidence="3 4" key="1">
    <citation type="submission" date="2020-08" db="EMBL/GenBank/DDBJ databases">
        <authorList>
            <person name="Newling K."/>
            <person name="Davey J."/>
            <person name="Forrester S."/>
        </authorList>
    </citation>
    <scope>NUCLEOTIDE SEQUENCE [LARGE SCALE GENOMIC DNA]</scope>
    <source>
        <strain evidence="4">Crithidia deanei Carvalho (ATCC PRA-265)</strain>
    </source>
</reference>
<feature type="domain" description="Right handed beta helix" evidence="2">
    <location>
        <begin position="396"/>
        <end position="477"/>
    </location>
</feature>
<dbReference type="SUPFAM" id="SSF51126">
    <property type="entry name" value="Pectin lyase-like"/>
    <property type="match status" value="1"/>
</dbReference>
<dbReference type="Proteomes" id="UP000515908">
    <property type="component" value="Chromosome 17"/>
</dbReference>
<evidence type="ECO:0000313" key="3">
    <source>
        <dbReference type="EMBL" id="CAD2220459.1"/>
    </source>
</evidence>
<keyword evidence="1" id="KW-0677">Repeat</keyword>
<dbReference type="Pfam" id="PF13229">
    <property type="entry name" value="Beta_helix"/>
    <property type="match status" value="3"/>
</dbReference>
<gene>
    <name evidence="3" type="ORF">ADEAN_000798100</name>
</gene>
<keyword evidence="4" id="KW-1185">Reference proteome</keyword>
<dbReference type="PANTHER" id="PTHR22990">
    <property type="entry name" value="F-BOX ONLY PROTEIN"/>
    <property type="match status" value="1"/>
</dbReference>
<accession>A0A7G2CM06</accession>
<evidence type="ECO:0000313" key="4">
    <source>
        <dbReference type="Proteomes" id="UP000515908"/>
    </source>
</evidence>
<name>A0A7G2CM06_9TRYP</name>
<dbReference type="GO" id="GO:0006511">
    <property type="term" value="P:ubiquitin-dependent protein catabolic process"/>
    <property type="evidence" value="ECO:0007669"/>
    <property type="project" value="TreeGrafter"/>
</dbReference>
<dbReference type="Gene3D" id="2.160.20.10">
    <property type="entry name" value="Single-stranded right-handed beta-helix, Pectin lyase-like"/>
    <property type="match status" value="2"/>
</dbReference>
<dbReference type="InterPro" id="IPR011050">
    <property type="entry name" value="Pectin_lyase_fold/virulence"/>
</dbReference>
<dbReference type="PANTHER" id="PTHR22990:SF32">
    <property type="entry name" value="RIGHT HANDED BETA HELIX DOMAIN-CONTAINING PROTEIN"/>
    <property type="match status" value="1"/>
</dbReference>
<dbReference type="EMBL" id="LR877161">
    <property type="protein sequence ID" value="CAD2220459.1"/>
    <property type="molecule type" value="Genomic_DNA"/>
</dbReference>
<dbReference type="InterPro" id="IPR039448">
    <property type="entry name" value="Beta_helix"/>
</dbReference>
<evidence type="ECO:0000259" key="2">
    <source>
        <dbReference type="Pfam" id="PF13229"/>
    </source>
</evidence>
<dbReference type="InterPro" id="IPR006626">
    <property type="entry name" value="PbH1"/>
</dbReference>
<feature type="domain" description="Right handed beta helix" evidence="2">
    <location>
        <begin position="122"/>
        <end position="209"/>
    </location>
</feature>
<sequence>MSGKEDIMLCRMTASHWKDNQMVPTYFVSQKPRKGYYTRIKEAIQRVPPYSRIEIVGGGTFREKVIVDKPVELGVAKASDPTSICSSSTALVLQTNECHIEGLIIEVESLTATPSCSVSIPTGSSTLKWCTVQSIEVSGTATPTVTECKILDSKAHGLLLTEASGGTYVRNSIYGHVGYSVLVESTGEPQLSYNNISCSGLGAISVKGSDASSKVCPQFMLNRISSGHATARTTVAAAHENGILPGYKLDGLEVKEVGMKVSLMPMDHYAPVMLSDDMATGGDDDAIVNNNNTRCAVLISGTYAEPVLTRNNISNCADHGLWLRGGCGGTYEGNYVASNKGWGIVVEGSKTHATFEANHVNSNTGGMKITGSPILVQGENILSGNRGPQVYIANPHADFVFQKNKVQSGSRIGVWCTGSGGGLFTQNVFENSAVAFRVELLADPVVQDCSFELCAIGVYASMASRGKFTHCTFSECSFLQCRLPHPSRAALRGLSVQSRRGRRHRLPQWTRNL</sequence>
<feature type="domain" description="Right handed beta helix" evidence="2">
    <location>
        <begin position="292"/>
        <end position="391"/>
    </location>
</feature>
<dbReference type="InterPro" id="IPR012334">
    <property type="entry name" value="Pectin_lyas_fold"/>
</dbReference>
<evidence type="ECO:0000256" key="1">
    <source>
        <dbReference type="ARBA" id="ARBA00022737"/>
    </source>
</evidence>